<evidence type="ECO:0000259" key="8">
    <source>
        <dbReference type="PROSITE" id="PS50105"/>
    </source>
</evidence>
<feature type="domain" description="SAM" evidence="8">
    <location>
        <begin position="564"/>
        <end position="622"/>
    </location>
</feature>
<organism evidence="9 10">
    <name type="scientific">Salmo trutta</name>
    <name type="common">Brown trout</name>
    <dbReference type="NCBI Taxonomy" id="8032"/>
    <lineage>
        <taxon>Eukaryota</taxon>
        <taxon>Metazoa</taxon>
        <taxon>Chordata</taxon>
        <taxon>Craniata</taxon>
        <taxon>Vertebrata</taxon>
        <taxon>Euteleostomi</taxon>
        <taxon>Actinopterygii</taxon>
        <taxon>Neopterygii</taxon>
        <taxon>Teleostei</taxon>
        <taxon>Protacanthopterygii</taxon>
        <taxon>Salmoniformes</taxon>
        <taxon>Salmonidae</taxon>
        <taxon>Salmoninae</taxon>
        <taxon>Salmo</taxon>
    </lineage>
</organism>
<keyword evidence="4 6" id="KW-0175">Coiled coil</keyword>
<comment type="similarity">
    <text evidence="1">Belongs to the liprin family. Liprin-beta subfamily.</text>
</comment>
<dbReference type="InterPro" id="IPR013761">
    <property type="entry name" value="SAM/pointed_sf"/>
</dbReference>
<feature type="domain" description="SAM" evidence="8">
    <location>
        <begin position="487"/>
        <end position="551"/>
    </location>
</feature>
<reference evidence="9" key="2">
    <citation type="submission" date="2025-09" db="UniProtKB">
        <authorList>
            <consortium name="Ensembl"/>
        </authorList>
    </citation>
    <scope>IDENTIFICATION</scope>
</reference>
<evidence type="ECO:0000256" key="7">
    <source>
        <dbReference type="SAM" id="MobiDB-lite"/>
    </source>
</evidence>
<evidence type="ECO:0000256" key="2">
    <source>
        <dbReference type="ARBA" id="ARBA00022553"/>
    </source>
</evidence>
<dbReference type="PANTHER" id="PTHR12587">
    <property type="entry name" value="LAR INTERACTING PROTEIN LIP -RELATED PROTEIN"/>
    <property type="match status" value="1"/>
</dbReference>
<feature type="region of interest" description="Disordered" evidence="7">
    <location>
        <begin position="335"/>
        <end position="424"/>
    </location>
</feature>
<dbReference type="FunFam" id="1.10.150.50:FF:000017">
    <property type="entry name" value="Liprin-beta-1 isoform 1"/>
    <property type="match status" value="1"/>
</dbReference>
<dbReference type="Pfam" id="PF00536">
    <property type="entry name" value="SAM_1"/>
    <property type="match status" value="2"/>
</dbReference>
<dbReference type="InterPro" id="IPR037618">
    <property type="entry name" value="LIPB1/2_SAM_2nd"/>
</dbReference>
<dbReference type="Pfam" id="PF26022">
    <property type="entry name" value="CC_Liprin_beta"/>
    <property type="match status" value="1"/>
</dbReference>
<protein>
    <submittedName>
        <fullName evidence="9">PPFIA binding protein 1a</fullName>
    </submittedName>
</protein>
<dbReference type="GeneTree" id="ENSGT01050000244951"/>
<feature type="coiled-coil region" evidence="6">
    <location>
        <begin position="133"/>
        <end position="160"/>
    </location>
</feature>
<dbReference type="InterPro" id="IPR058914">
    <property type="entry name" value="LIPB1/2_CC"/>
</dbReference>
<dbReference type="Ensembl" id="ENSSTUT00000078653.1">
    <property type="protein sequence ID" value="ENSSTUP00000074035.1"/>
    <property type="gene ID" value="ENSSTUG00000031897.1"/>
</dbReference>
<dbReference type="InterPro" id="IPR037619">
    <property type="entry name" value="LIPB1/2_SAM_3rd"/>
</dbReference>
<evidence type="ECO:0000256" key="1">
    <source>
        <dbReference type="ARBA" id="ARBA00007547"/>
    </source>
</evidence>
<dbReference type="Proteomes" id="UP000472277">
    <property type="component" value="Chromosome 8"/>
</dbReference>
<gene>
    <name evidence="9" type="primary">PPFIBP1</name>
    <name evidence="9" type="synonym">LOC115198978</name>
</gene>
<proteinExistence type="inferred from homology"/>
<accession>A0A674BRL0</accession>
<reference evidence="9" key="1">
    <citation type="submission" date="2025-08" db="UniProtKB">
        <authorList>
            <consortium name="Ensembl"/>
        </authorList>
    </citation>
    <scope>IDENTIFICATION</scope>
</reference>
<feature type="compositionally biased region" description="Basic and acidic residues" evidence="7">
    <location>
        <begin position="389"/>
        <end position="399"/>
    </location>
</feature>
<dbReference type="InterPro" id="IPR029515">
    <property type="entry name" value="Liprin"/>
</dbReference>
<keyword evidence="3" id="KW-0677">Repeat</keyword>
<dbReference type="Pfam" id="PF07647">
    <property type="entry name" value="SAM_2"/>
    <property type="match status" value="1"/>
</dbReference>
<evidence type="ECO:0000313" key="9">
    <source>
        <dbReference type="Ensembl" id="ENSSTUP00000074035.1"/>
    </source>
</evidence>
<dbReference type="GO" id="GO:0007528">
    <property type="term" value="P:neuromuscular junction development"/>
    <property type="evidence" value="ECO:0007669"/>
    <property type="project" value="TreeGrafter"/>
</dbReference>
<dbReference type="CDD" id="cd09563">
    <property type="entry name" value="SAM_liprin-beta1_2_repeat1"/>
    <property type="match status" value="1"/>
</dbReference>
<dbReference type="CDD" id="cd09569">
    <property type="entry name" value="SAM_liprin-beta1_2_repeat3"/>
    <property type="match status" value="1"/>
</dbReference>
<keyword evidence="10" id="KW-1185">Reference proteome</keyword>
<dbReference type="SUPFAM" id="SSF47769">
    <property type="entry name" value="SAM/Pointed domain"/>
    <property type="match status" value="3"/>
</dbReference>
<evidence type="ECO:0000256" key="5">
    <source>
        <dbReference type="ARBA" id="ARBA00060046"/>
    </source>
</evidence>
<dbReference type="InterPro" id="IPR001660">
    <property type="entry name" value="SAM"/>
</dbReference>
<dbReference type="PROSITE" id="PS50105">
    <property type="entry name" value="SAM_DOMAIN"/>
    <property type="match status" value="2"/>
</dbReference>
<dbReference type="SMART" id="SM00454">
    <property type="entry name" value="SAM"/>
    <property type="match status" value="3"/>
</dbReference>
<dbReference type="InterPro" id="IPR037617">
    <property type="entry name" value="LIPB1/2_SAM_1"/>
</dbReference>
<dbReference type="FunFam" id="1.10.150.50:FF:000007">
    <property type="entry name" value="Liprin-beta-1 isoform 1"/>
    <property type="match status" value="1"/>
</dbReference>
<dbReference type="FunFam" id="1.10.150.50:FF:000005">
    <property type="entry name" value="Liprin-beta-1 isoform 1"/>
    <property type="match status" value="1"/>
</dbReference>
<feature type="compositionally biased region" description="Low complexity" evidence="7">
    <location>
        <begin position="342"/>
        <end position="356"/>
    </location>
</feature>
<dbReference type="CDD" id="cd09566">
    <property type="entry name" value="SAM_liprin-beta1_2_repeat2"/>
    <property type="match status" value="1"/>
</dbReference>
<evidence type="ECO:0000256" key="6">
    <source>
        <dbReference type="SAM" id="Coils"/>
    </source>
</evidence>
<comment type="function">
    <text evidence="5">May regulate the disassembly of focal adhesions. Did not bind receptor-like tyrosine phosphatases type 2A.</text>
</comment>
<keyword evidence="2" id="KW-0597">Phosphoprotein</keyword>
<evidence type="ECO:0000256" key="3">
    <source>
        <dbReference type="ARBA" id="ARBA00022737"/>
    </source>
</evidence>
<name>A0A674BRL0_SALTR</name>
<dbReference type="AlphaFoldDB" id="A0A674BRL0"/>
<evidence type="ECO:0000313" key="10">
    <source>
        <dbReference type="Proteomes" id="UP000472277"/>
    </source>
</evidence>
<feature type="compositionally biased region" description="Low complexity" evidence="7">
    <location>
        <begin position="366"/>
        <end position="375"/>
    </location>
</feature>
<dbReference type="GO" id="GO:0005829">
    <property type="term" value="C:cytosol"/>
    <property type="evidence" value="ECO:0007669"/>
    <property type="project" value="UniProtKB-ARBA"/>
</dbReference>
<evidence type="ECO:0000256" key="4">
    <source>
        <dbReference type="ARBA" id="ARBA00023054"/>
    </source>
</evidence>
<feature type="coiled-coil region" evidence="6">
    <location>
        <begin position="237"/>
        <end position="271"/>
    </location>
</feature>
<dbReference type="GO" id="GO:0048786">
    <property type="term" value="C:presynaptic active zone"/>
    <property type="evidence" value="ECO:0007669"/>
    <property type="project" value="TreeGrafter"/>
</dbReference>
<dbReference type="Gene3D" id="1.10.150.50">
    <property type="entry name" value="Transcription Factor, Ets-1"/>
    <property type="match status" value="3"/>
</dbReference>
<sequence length="821" mass="92575">MMSDASEMLAAALEQMDGIIAGSKAMDYSNGLFDCQSPTSPFLGSLRALHLLEDLRAALEMMDQDEREGLRCQVPDTTADGLVEWLQQGQLTNGHGSAMIYQERLSRVESDKECLVLQVSVLSDQVEVQGEKIRDLDMCLEEHREKLDATEETLQQELLSRSTLEAQKLELMTEVSSLKLKLTTVARDLRDSEVRGCIMEVNDLRFRVTDMENERLQCEKKLKSTKVSSVAKNLSTIQRMKRAMESLMSANNDKDRRIEELQESITRFKKVQDLMKGETMFKEYDTSNEDDRSPSIQVAMDTDRATLAVGEETGRSCDEVTTSPVITMYHTQDGPETLDFLTKTPPSTSPSNPTSNESFGTKKARSSFGRGFFKMRGGKRTSSAPNLAETERKGTDHLDLAGAPPHKPQGGDSSQTLPSSPEAKKKSRGFMKFLGRLKRSHSTSLDLEETETEFRRGGVRATAGPRLGWSRDLQHSADDVDAPFAQWSKEQVCAWLQEQGLGLHIAQAQQWIRSGFTLLQASQHDLEKELGIKQPLHRKKLQLALQALGSEEDVSKGKLDHNWVTRWLDDIGLPQYKSQFDEGRVDGRMLHYMTVDDLLSLKVGSVLHHLSIKRAIQVLRLNFYEPNCLRRRPSDENNITPGEISQWTNHRVMEWLRSVDLAEYAPNLRGSGVHGGVMVLEPRFNVESLALLLNIPPNKTLLRRHLATHFHLLIGSAAQRSKQECLENPDYTLLTATAKVKPRRLPFGGFGTLRKKRQEDSEEYVCPMDVEMPKNSSFQGGLRIYEDNLDQMEDSEGAVRQIGAFSEEIDNLTWRSGLRQC</sequence>
<dbReference type="PANTHER" id="PTHR12587:SF21">
    <property type="entry name" value="PPFIA-BINDING PROTEIN 1A"/>
    <property type="match status" value="1"/>
</dbReference>